<name>A0ABX0ZQ55_9ACTN</name>
<keyword evidence="3" id="KW-0732">Signal</keyword>
<evidence type="ECO:0000313" key="5">
    <source>
        <dbReference type="EMBL" id="NJP44932.1"/>
    </source>
</evidence>
<dbReference type="InterPro" id="IPR051201">
    <property type="entry name" value="Chloro_Bact_Ser_Proteases"/>
</dbReference>
<proteinExistence type="predicted"/>
<sequence>MSARRLPSPHRPYRLPLGARRRTLLLPGTAALLALAATACSSGSSGGGSSAESGAGDAGVVGAAAVTANGGSDLQNAYQSTVKNVLPSVVQITTDQDLGSGVVFDDKGDIVTNAHVVGNATSFRVSLATGGSPLDADLVSSFPPNDLAVIRLKKPPKDLKPASFADSSKVAVGQIVLAMGNPLGLSSSVTQGIVSATDRTVSESASGGGTGATIPDMVQTSAAINPGNSGGALVDLDNQVVGIPTLAATDPQLGSGAAPGIGFAIPSSTVKRIAGQIIKSGKVTDSGRAALDVTVRGVVDENRQPAGAAIVSTTKGGPAAKAGLKAGDVITKVGGTPITTVQSLSDTLAAMKPGQKVTVTYDRDGATKTAQVTLGSLG</sequence>
<dbReference type="PANTHER" id="PTHR43343:SF3">
    <property type="entry name" value="PROTEASE DO-LIKE 8, CHLOROPLASTIC"/>
    <property type="match status" value="1"/>
</dbReference>
<evidence type="ECO:0000256" key="1">
    <source>
        <dbReference type="ARBA" id="ARBA00022670"/>
    </source>
</evidence>
<dbReference type="EMBL" id="JAATEJ010000011">
    <property type="protein sequence ID" value="NJP44932.1"/>
    <property type="molecule type" value="Genomic_DNA"/>
</dbReference>
<dbReference type="Pfam" id="PF13180">
    <property type="entry name" value="PDZ_2"/>
    <property type="match status" value="1"/>
</dbReference>
<dbReference type="RefSeq" id="WP_167983789.1">
    <property type="nucleotide sequence ID" value="NZ_JAATEJ010000011.1"/>
</dbReference>
<dbReference type="PROSITE" id="PS50106">
    <property type="entry name" value="PDZ"/>
    <property type="match status" value="1"/>
</dbReference>
<feature type="signal peptide" evidence="3">
    <location>
        <begin position="1"/>
        <end position="39"/>
    </location>
</feature>
<dbReference type="SUPFAM" id="SSF50156">
    <property type="entry name" value="PDZ domain-like"/>
    <property type="match status" value="1"/>
</dbReference>
<dbReference type="Proteomes" id="UP000734511">
    <property type="component" value="Unassembled WGS sequence"/>
</dbReference>
<comment type="caution">
    <text evidence="5">The sequence shown here is derived from an EMBL/GenBank/DDBJ whole genome shotgun (WGS) entry which is preliminary data.</text>
</comment>
<dbReference type="InterPro" id="IPR001478">
    <property type="entry name" value="PDZ"/>
</dbReference>
<dbReference type="Gene3D" id="2.30.42.10">
    <property type="match status" value="1"/>
</dbReference>
<dbReference type="InterPro" id="IPR009003">
    <property type="entry name" value="Peptidase_S1_PA"/>
</dbReference>
<evidence type="ECO:0000313" key="6">
    <source>
        <dbReference type="Proteomes" id="UP000734511"/>
    </source>
</evidence>
<dbReference type="InterPro" id="IPR036034">
    <property type="entry name" value="PDZ_sf"/>
</dbReference>
<organism evidence="5 6">
    <name type="scientific">Actinacidiphila epipremni</name>
    <dbReference type="NCBI Taxonomy" id="2053013"/>
    <lineage>
        <taxon>Bacteria</taxon>
        <taxon>Bacillati</taxon>
        <taxon>Actinomycetota</taxon>
        <taxon>Actinomycetes</taxon>
        <taxon>Kitasatosporales</taxon>
        <taxon>Streptomycetaceae</taxon>
        <taxon>Actinacidiphila</taxon>
    </lineage>
</organism>
<keyword evidence="2" id="KW-0378">Hydrolase</keyword>
<reference evidence="5 6" key="1">
    <citation type="submission" date="2020-03" db="EMBL/GenBank/DDBJ databases">
        <title>WGS of actinomycetes isolated from Thailand.</title>
        <authorList>
            <person name="Thawai C."/>
        </authorList>
    </citation>
    <scope>NUCLEOTIDE SEQUENCE [LARGE SCALE GENOMIC DNA]</scope>
    <source>
        <strain evidence="5 6">PRB2-1</strain>
    </source>
</reference>
<feature type="chain" id="PRO_5045500203" evidence="3">
    <location>
        <begin position="40"/>
        <end position="378"/>
    </location>
</feature>
<keyword evidence="1" id="KW-0645">Protease</keyword>
<dbReference type="PRINTS" id="PR00834">
    <property type="entry name" value="PROTEASES2C"/>
</dbReference>
<keyword evidence="6" id="KW-1185">Reference proteome</keyword>
<feature type="domain" description="PDZ" evidence="4">
    <location>
        <begin position="277"/>
        <end position="365"/>
    </location>
</feature>
<dbReference type="SMART" id="SM00228">
    <property type="entry name" value="PDZ"/>
    <property type="match status" value="1"/>
</dbReference>
<dbReference type="Pfam" id="PF13365">
    <property type="entry name" value="Trypsin_2"/>
    <property type="match status" value="1"/>
</dbReference>
<evidence type="ECO:0000256" key="2">
    <source>
        <dbReference type="ARBA" id="ARBA00022801"/>
    </source>
</evidence>
<evidence type="ECO:0000256" key="3">
    <source>
        <dbReference type="SAM" id="SignalP"/>
    </source>
</evidence>
<gene>
    <name evidence="5" type="ORF">HCN08_16230</name>
</gene>
<dbReference type="InterPro" id="IPR001940">
    <property type="entry name" value="Peptidase_S1C"/>
</dbReference>
<dbReference type="PANTHER" id="PTHR43343">
    <property type="entry name" value="PEPTIDASE S12"/>
    <property type="match status" value="1"/>
</dbReference>
<dbReference type="Gene3D" id="2.40.10.120">
    <property type="match status" value="1"/>
</dbReference>
<evidence type="ECO:0000259" key="4">
    <source>
        <dbReference type="PROSITE" id="PS50106"/>
    </source>
</evidence>
<dbReference type="SUPFAM" id="SSF50494">
    <property type="entry name" value="Trypsin-like serine proteases"/>
    <property type="match status" value="1"/>
</dbReference>
<accession>A0ABX0ZQ55</accession>
<protein>
    <submittedName>
        <fullName evidence="5">PDZ domain-containing protein</fullName>
    </submittedName>
</protein>